<evidence type="ECO:0000256" key="1">
    <source>
        <dbReference type="SAM" id="MobiDB-lite"/>
    </source>
</evidence>
<dbReference type="PANTHER" id="PTHR33312:SF27">
    <property type="entry name" value="MEMBRANE-ASSOCIATED KINASE REGULATOR 4-RELATED"/>
    <property type="match status" value="1"/>
</dbReference>
<dbReference type="GO" id="GO:0019210">
    <property type="term" value="F:kinase inhibitor activity"/>
    <property type="evidence" value="ECO:0007669"/>
    <property type="project" value="InterPro"/>
</dbReference>
<reference evidence="3" key="2">
    <citation type="journal article" date="2017" name="J. Anim. Genet.">
        <title>Multiple reference genome sequences of hot pepper reveal the massive evolution of plant disease resistance genes by retroduplication.</title>
        <authorList>
            <person name="Kim S."/>
            <person name="Park J."/>
            <person name="Yeom S.-I."/>
            <person name="Kim Y.-M."/>
            <person name="Seo E."/>
            <person name="Kim K.-T."/>
            <person name="Kim M.-S."/>
            <person name="Lee J.M."/>
            <person name="Cheong K."/>
            <person name="Shin H.-S."/>
            <person name="Kim S.-B."/>
            <person name="Han K."/>
            <person name="Lee J."/>
            <person name="Park M."/>
            <person name="Lee H.-A."/>
            <person name="Lee H.-Y."/>
            <person name="Lee Y."/>
            <person name="Oh S."/>
            <person name="Lee J.H."/>
            <person name="Choi E."/>
            <person name="Choi E."/>
            <person name="Lee S.E."/>
            <person name="Jeon J."/>
            <person name="Kim H."/>
            <person name="Choi G."/>
            <person name="Song H."/>
            <person name="Lee J."/>
            <person name="Lee S.-C."/>
            <person name="Kwon J.-K."/>
            <person name="Lee H.-Y."/>
            <person name="Koo N."/>
            <person name="Hong Y."/>
            <person name="Kim R.W."/>
            <person name="Kang W.-H."/>
            <person name="Huh J.H."/>
            <person name="Kang B.-C."/>
            <person name="Yang T.-J."/>
            <person name="Lee Y.-H."/>
            <person name="Bennetzen J.L."/>
            <person name="Choi D."/>
        </authorList>
    </citation>
    <scope>NUCLEOTIDE SEQUENCE [LARGE SCALE GENOMIC DNA]</scope>
    <source>
        <strain evidence="3">cv. PBC81</strain>
    </source>
</reference>
<dbReference type="PANTHER" id="PTHR33312">
    <property type="entry name" value="MEMBRANE-ASSOCIATED KINASE REGULATOR 4-RELATED"/>
    <property type="match status" value="1"/>
</dbReference>
<protein>
    <submittedName>
        <fullName evidence="2">Uncharacterized protein</fullName>
    </submittedName>
</protein>
<accession>A0A2G2VTY0</accession>
<dbReference type="Proteomes" id="UP000224567">
    <property type="component" value="Unassembled WGS sequence"/>
</dbReference>
<feature type="region of interest" description="Disordered" evidence="1">
    <location>
        <begin position="187"/>
        <end position="214"/>
    </location>
</feature>
<feature type="compositionally biased region" description="Low complexity" evidence="1">
    <location>
        <begin position="193"/>
        <end position="214"/>
    </location>
</feature>
<proteinExistence type="predicted"/>
<dbReference type="InterPro" id="IPR039620">
    <property type="entry name" value="BKI1/MAKR1/3/4"/>
</dbReference>
<dbReference type="EMBL" id="MLFT02000010">
    <property type="protein sequence ID" value="PHT36449.1"/>
    <property type="molecule type" value="Genomic_DNA"/>
</dbReference>
<organism evidence="2 3">
    <name type="scientific">Capsicum baccatum</name>
    <name type="common">Peruvian pepper</name>
    <dbReference type="NCBI Taxonomy" id="33114"/>
    <lineage>
        <taxon>Eukaryota</taxon>
        <taxon>Viridiplantae</taxon>
        <taxon>Streptophyta</taxon>
        <taxon>Embryophyta</taxon>
        <taxon>Tracheophyta</taxon>
        <taxon>Spermatophyta</taxon>
        <taxon>Magnoliopsida</taxon>
        <taxon>eudicotyledons</taxon>
        <taxon>Gunneridae</taxon>
        <taxon>Pentapetalae</taxon>
        <taxon>asterids</taxon>
        <taxon>lamiids</taxon>
        <taxon>Solanales</taxon>
        <taxon>Solanaceae</taxon>
        <taxon>Solanoideae</taxon>
        <taxon>Capsiceae</taxon>
        <taxon>Capsicum</taxon>
    </lineage>
</organism>
<keyword evidence="3" id="KW-1185">Reference proteome</keyword>
<reference evidence="2 3" key="1">
    <citation type="journal article" date="2017" name="Genome Biol.">
        <title>New reference genome sequences of hot pepper reveal the massive evolution of plant disease-resistance genes by retroduplication.</title>
        <authorList>
            <person name="Kim S."/>
            <person name="Park J."/>
            <person name="Yeom S.I."/>
            <person name="Kim Y.M."/>
            <person name="Seo E."/>
            <person name="Kim K.T."/>
            <person name="Kim M.S."/>
            <person name="Lee J.M."/>
            <person name="Cheong K."/>
            <person name="Shin H.S."/>
            <person name="Kim S.B."/>
            <person name="Han K."/>
            <person name="Lee J."/>
            <person name="Park M."/>
            <person name="Lee H.A."/>
            <person name="Lee H.Y."/>
            <person name="Lee Y."/>
            <person name="Oh S."/>
            <person name="Lee J.H."/>
            <person name="Choi E."/>
            <person name="Choi E."/>
            <person name="Lee S.E."/>
            <person name="Jeon J."/>
            <person name="Kim H."/>
            <person name="Choi G."/>
            <person name="Song H."/>
            <person name="Lee J."/>
            <person name="Lee S.C."/>
            <person name="Kwon J.K."/>
            <person name="Lee H.Y."/>
            <person name="Koo N."/>
            <person name="Hong Y."/>
            <person name="Kim R.W."/>
            <person name="Kang W.H."/>
            <person name="Huh J.H."/>
            <person name="Kang B.C."/>
            <person name="Yang T.J."/>
            <person name="Lee Y.H."/>
            <person name="Bennetzen J.L."/>
            <person name="Choi D."/>
        </authorList>
    </citation>
    <scope>NUCLEOTIDE SEQUENCE [LARGE SCALE GENOMIC DNA]</scope>
    <source>
        <strain evidence="3">cv. PBC81</strain>
    </source>
</reference>
<dbReference type="AlphaFoldDB" id="A0A2G2VTY0"/>
<gene>
    <name evidence="2" type="ORF">CQW23_24149</name>
</gene>
<sequence>MDRVPSPPPPGQMTNNPLPLSMDHSDEEDYIDIEVSSYSYFSSSPNSSFQIASITNNKESTTSPAGKLLPLHQKLLQLFEEEDLEESFCINLLITPIGSPSQSCKLSFELNPNDQNSFEWSNTELTTSSHNISPKKLCKHSLISHKLKASKAFLKSLFTKSSCTNDNIYSSKNMKFSRTRNTTKWHSQTDYLSSSSTNSSSTGGSVSSSNSSFNSDYELNFHKKSRSFTSETEGSIEAAVAHCKKSLDLTIPTNNSSVATLRTLKITPKIAVKEYASVPYSDQSRVEDAIFLTLWSVETLSDLKVIDGIKIRLFEVSVITKKIILEGGHVVVDGVSGDRVVGGGSGAVVGTKDAPLTVFKTNHYEYDHTSYIDFASPSECSAWKCQDYKDKHNVVINALTAFVKELTSKRGVILSKRISYSSTPSEIKSKRRRKVIPRHYQASKKAKLEFLCLCVALLNNV</sequence>
<comment type="caution">
    <text evidence="2">The sequence shown here is derived from an EMBL/GenBank/DDBJ whole genome shotgun (WGS) entry which is preliminary data.</text>
</comment>
<feature type="compositionally biased region" description="Pro residues" evidence="1">
    <location>
        <begin position="1"/>
        <end position="11"/>
    </location>
</feature>
<dbReference type="GO" id="GO:0005886">
    <property type="term" value="C:plasma membrane"/>
    <property type="evidence" value="ECO:0007669"/>
    <property type="project" value="InterPro"/>
</dbReference>
<evidence type="ECO:0000313" key="2">
    <source>
        <dbReference type="EMBL" id="PHT36449.1"/>
    </source>
</evidence>
<evidence type="ECO:0000313" key="3">
    <source>
        <dbReference type="Proteomes" id="UP000224567"/>
    </source>
</evidence>
<feature type="region of interest" description="Disordered" evidence="1">
    <location>
        <begin position="1"/>
        <end position="24"/>
    </location>
</feature>
<name>A0A2G2VTY0_CAPBA</name>
<dbReference type="OrthoDB" id="1305098at2759"/>